<dbReference type="Proteomes" id="UP001165267">
    <property type="component" value="Unassembled WGS sequence"/>
</dbReference>
<dbReference type="EMBL" id="JANKHG010000018">
    <property type="protein sequence ID" value="MCR2747257.1"/>
    <property type="molecule type" value="Genomic_DNA"/>
</dbReference>
<protein>
    <submittedName>
        <fullName evidence="1">Uncharacterized protein</fullName>
    </submittedName>
</protein>
<sequence>MQSAMAPLHRLLRNRPALRTRREASLEIGNVMQHPNLAITQTCAEAEAGEGRIALSPP</sequence>
<proteinExistence type="predicted"/>
<comment type="caution">
    <text evidence="1">The sequence shown here is derived from an EMBL/GenBank/DDBJ whole genome shotgun (WGS) entry which is preliminary data.</text>
</comment>
<keyword evidence="2" id="KW-1185">Reference proteome</keyword>
<name>A0ABT1XLW5_9BURK</name>
<organism evidence="1 2">
    <name type="scientific">Limnobacter parvus</name>
    <dbReference type="NCBI Taxonomy" id="2939690"/>
    <lineage>
        <taxon>Bacteria</taxon>
        <taxon>Pseudomonadati</taxon>
        <taxon>Pseudomonadota</taxon>
        <taxon>Betaproteobacteria</taxon>
        <taxon>Burkholderiales</taxon>
        <taxon>Burkholderiaceae</taxon>
        <taxon>Limnobacter</taxon>
    </lineage>
</organism>
<accession>A0ABT1XLW5</accession>
<evidence type="ECO:0000313" key="2">
    <source>
        <dbReference type="Proteomes" id="UP001165267"/>
    </source>
</evidence>
<evidence type="ECO:0000313" key="1">
    <source>
        <dbReference type="EMBL" id="MCR2747257.1"/>
    </source>
</evidence>
<reference evidence="1" key="1">
    <citation type="submission" date="2022-07" db="EMBL/GenBank/DDBJ databases">
        <authorList>
            <person name="Xamxidin M."/>
        </authorList>
    </citation>
    <scope>NUCLEOTIDE SEQUENCE</scope>
    <source>
        <strain evidence="1">YS8-69</strain>
    </source>
</reference>
<gene>
    <name evidence="1" type="ORF">NSP04_11410</name>
</gene>
<dbReference type="RefSeq" id="WP_257512480.1">
    <property type="nucleotide sequence ID" value="NZ_JANKHG010000018.1"/>
</dbReference>